<dbReference type="Proteomes" id="UP001189429">
    <property type="component" value="Unassembled WGS sequence"/>
</dbReference>
<comment type="caution">
    <text evidence="1">The sequence shown here is derived from an EMBL/GenBank/DDBJ whole genome shotgun (WGS) entry which is preliminary data.</text>
</comment>
<evidence type="ECO:0000313" key="1">
    <source>
        <dbReference type="EMBL" id="CAK0845898.1"/>
    </source>
</evidence>
<keyword evidence="2" id="KW-1185">Reference proteome</keyword>
<proteinExistence type="predicted"/>
<protein>
    <submittedName>
        <fullName evidence="1">Uncharacterized protein</fullName>
    </submittedName>
</protein>
<organism evidence="1 2">
    <name type="scientific">Prorocentrum cordatum</name>
    <dbReference type="NCBI Taxonomy" id="2364126"/>
    <lineage>
        <taxon>Eukaryota</taxon>
        <taxon>Sar</taxon>
        <taxon>Alveolata</taxon>
        <taxon>Dinophyceae</taxon>
        <taxon>Prorocentrales</taxon>
        <taxon>Prorocentraceae</taxon>
        <taxon>Prorocentrum</taxon>
    </lineage>
</organism>
<sequence length="187" mass="20666">MQVVRPTVILDNTPGVAKQMSLLLSLLKQVLRADLGECRPLLRDGAWSDLPARPSAADLLKALSPSKILQKVVSRYDCTRMPLDARITLSDVVYILDLVRSRPMVFKESLCVLDPLHDSPEDSTHVLASALGSSHVGSTMEVNRDARLTSSLVLRVWDVHRRLFKAKARLGRSTAYMQAARLCPGLP</sequence>
<feature type="non-terminal residue" evidence="1">
    <location>
        <position position="187"/>
    </location>
</feature>
<gene>
    <name evidence="1" type="ORF">PCOR1329_LOCUS39547</name>
</gene>
<dbReference type="EMBL" id="CAUYUJ010014774">
    <property type="protein sequence ID" value="CAK0845898.1"/>
    <property type="molecule type" value="Genomic_DNA"/>
</dbReference>
<reference evidence="1" key="1">
    <citation type="submission" date="2023-10" db="EMBL/GenBank/DDBJ databases">
        <authorList>
            <person name="Chen Y."/>
            <person name="Shah S."/>
            <person name="Dougan E. K."/>
            <person name="Thang M."/>
            <person name="Chan C."/>
        </authorList>
    </citation>
    <scope>NUCLEOTIDE SEQUENCE [LARGE SCALE GENOMIC DNA]</scope>
</reference>
<accession>A0ABN9TJ14</accession>
<evidence type="ECO:0000313" key="2">
    <source>
        <dbReference type="Proteomes" id="UP001189429"/>
    </source>
</evidence>
<name>A0ABN9TJ14_9DINO</name>